<keyword evidence="1" id="KW-0472">Membrane</keyword>
<feature type="transmembrane region" description="Helical" evidence="1">
    <location>
        <begin position="50"/>
        <end position="73"/>
    </location>
</feature>
<feature type="transmembrane region" description="Helical" evidence="1">
    <location>
        <begin position="227"/>
        <end position="246"/>
    </location>
</feature>
<dbReference type="HOGENOM" id="CLU_061965_0_0_10"/>
<evidence type="ECO:0000256" key="1">
    <source>
        <dbReference type="SAM" id="Phobius"/>
    </source>
</evidence>
<feature type="transmembrane region" description="Helical" evidence="1">
    <location>
        <begin position="310"/>
        <end position="330"/>
    </location>
</feature>
<accession>B7B961</accession>
<keyword evidence="1" id="KW-0812">Transmembrane</keyword>
<comment type="caution">
    <text evidence="2">The sequence shown here is derived from an EMBL/GenBank/DDBJ whole genome shotgun (WGS) entry which is preliminary data.</text>
</comment>
<sequence length="339" mass="39890">MNQNIFYISKEQSNMLKGMAILFMVFLHLFNSLSFVRDYTPLLYVGDIPFVHWLCRAMNPVAFYLLISGYGLYYSHISGKLDLVFNTKRIFKLYLYWWVCLIIMIPIGLIMAPERFSMSFYIILRNISAINTSWYPQAWFLFPYVLIVFSSKYVFKFLDRIGPCISFISSILLYYGASFLISRHHYCDSVFMQIFFPYFQCLGVFCLGSIFCMLANDKNIIFPKYRCNNTILALILIMLVLLTSWLNLPIFRIVYVILFVLTFIQMSLGKRVKAVLMYMGGVSTAIWLTHSYYCYYIFHDFVFGFKYPLIIFLVTVFCSMITALVINYIINLLSEMLKI</sequence>
<reference evidence="2 3" key="2">
    <citation type="submission" date="2008-10" db="EMBL/GenBank/DDBJ databases">
        <authorList>
            <person name="Fulton L."/>
            <person name="Clifton S."/>
            <person name="Fulton B."/>
            <person name="Xu J."/>
            <person name="Minx P."/>
            <person name="Pepin K.H."/>
            <person name="Johnson M."/>
            <person name="Bhonagiri V."/>
            <person name="Nash W.E."/>
            <person name="Mardis E.R."/>
            <person name="Wilson R.K."/>
        </authorList>
    </citation>
    <scope>NUCLEOTIDE SEQUENCE [LARGE SCALE GENOMIC DNA]</scope>
    <source>
        <strain evidence="2 3">DSM 18315</strain>
    </source>
</reference>
<name>B7B961_9BACT</name>
<protein>
    <recommendedName>
        <fullName evidence="4">Acyltransferase 3 domain-containing protein</fullName>
    </recommendedName>
</protein>
<gene>
    <name evidence="2" type="ORF">PRABACTJOHN_01564</name>
</gene>
<feature type="transmembrane region" description="Helical" evidence="1">
    <location>
        <begin position="161"/>
        <end position="182"/>
    </location>
</feature>
<evidence type="ECO:0000313" key="3">
    <source>
        <dbReference type="Proteomes" id="UP000005510"/>
    </source>
</evidence>
<dbReference type="AlphaFoldDB" id="B7B961"/>
<keyword evidence="1" id="KW-1133">Transmembrane helix</keyword>
<dbReference type="Proteomes" id="UP000005510">
    <property type="component" value="Unassembled WGS sequence"/>
</dbReference>
<dbReference type="EMBL" id="ABYH01000156">
    <property type="protein sequence ID" value="EEC97029.1"/>
    <property type="molecule type" value="Genomic_DNA"/>
</dbReference>
<feature type="transmembrane region" description="Helical" evidence="1">
    <location>
        <begin position="252"/>
        <end position="268"/>
    </location>
</feature>
<proteinExistence type="predicted"/>
<evidence type="ECO:0000313" key="2">
    <source>
        <dbReference type="EMBL" id="EEC97029.1"/>
    </source>
</evidence>
<reference evidence="2 3" key="1">
    <citation type="submission" date="2008-10" db="EMBL/GenBank/DDBJ databases">
        <title>Draft genome sequence of Parabacteroides johnsonii (DSM 18315).</title>
        <authorList>
            <person name="Sudarsanam P."/>
            <person name="Ley R."/>
            <person name="Guruge J."/>
            <person name="Turnbaugh P.J."/>
            <person name="Mahowald M."/>
            <person name="Liep D."/>
            <person name="Gordon J."/>
        </authorList>
    </citation>
    <scope>NUCLEOTIDE SEQUENCE [LARGE SCALE GENOMIC DNA]</scope>
    <source>
        <strain evidence="2 3">DSM 18315</strain>
    </source>
</reference>
<dbReference type="STRING" id="537006.PRABACTJOHN_01564"/>
<feature type="transmembrane region" description="Helical" evidence="1">
    <location>
        <begin position="275"/>
        <end position="298"/>
    </location>
</feature>
<organism evidence="2 3">
    <name type="scientific">Parabacteroides johnsonii DSM 18315</name>
    <dbReference type="NCBI Taxonomy" id="537006"/>
    <lineage>
        <taxon>Bacteria</taxon>
        <taxon>Pseudomonadati</taxon>
        <taxon>Bacteroidota</taxon>
        <taxon>Bacteroidia</taxon>
        <taxon>Bacteroidales</taxon>
        <taxon>Tannerellaceae</taxon>
        <taxon>Parabacteroides</taxon>
    </lineage>
</organism>
<feature type="transmembrane region" description="Helical" evidence="1">
    <location>
        <begin position="93"/>
        <end position="112"/>
    </location>
</feature>
<feature type="transmembrane region" description="Helical" evidence="1">
    <location>
        <begin position="132"/>
        <end position="149"/>
    </location>
</feature>
<feature type="transmembrane region" description="Helical" evidence="1">
    <location>
        <begin position="194"/>
        <end position="215"/>
    </location>
</feature>
<evidence type="ECO:0008006" key="4">
    <source>
        <dbReference type="Google" id="ProtNLM"/>
    </source>
</evidence>